<dbReference type="Gene3D" id="1.10.150.250">
    <property type="entry name" value="Flavinator of succinate dehydrogenase"/>
    <property type="match status" value="1"/>
</dbReference>
<proteinExistence type="inferred from homology"/>
<evidence type="ECO:0000256" key="2">
    <source>
        <dbReference type="ARBA" id="ARBA00019418"/>
    </source>
</evidence>
<dbReference type="AlphaFoldDB" id="A0A545TPU3"/>
<dbReference type="Pfam" id="PF03937">
    <property type="entry name" value="Sdh5"/>
    <property type="match status" value="1"/>
</dbReference>
<name>A0A545TPU3_9PROT</name>
<keyword evidence="3" id="KW-0143">Chaperone</keyword>
<evidence type="ECO:0000313" key="4">
    <source>
        <dbReference type="EMBL" id="TQV79243.1"/>
    </source>
</evidence>
<sequence length="90" mass="10639">MSDDLTKRRKQLKFRSWHRGTKETDLLLGNFAEQHLDAMDSAQLDRYEVILDQPDPVLYQWFTGESQPPEDLLSDVTELLLNFRYTPEKP</sequence>
<gene>
    <name evidence="4" type="ORF">FKG95_16435</name>
</gene>
<dbReference type="OrthoDB" id="9807264at2"/>
<dbReference type="Proteomes" id="UP000315252">
    <property type="component" value="Unassembled WGS sequence"/>
</dbReference>
<evidence type="ECO:0000256" key="1">
    <source>
        <dbReference type="ARBA" id="ARBA00008571"/>
    </source>
</evidence>
<evidence type="ECO:0000256" key="3">
    <source>
        <dbReference type="ARBA" id="ARBA00023186"/>
    </source>
</evidence>
<dbReference type="RefSeq" id="WP_142897467.1">
    <property type="nucleotide sequence ID" value="NZ_ML660056.1"/>
</dbReference>
<dbReference type="SUPFAM" id="SSF109910">
    <property type="entry name" value="YgfY-like"/>
    <property type="match status" value="1"/>
</dbReference>
<comment type="caution">
    <text evidence="4">The sequence shown here is derived from an EMBL/GenBank/DDBJ whole genome shotgun (WGS) entry which is preliminary data.</text>
</comment>
<protein>
    <recommendedName>
        <fullName evidence="2">FAD assembly factor SdhE</fullName>
    </recommendedName>
</protein>
<dbReference type="EMBL" id="VHSH01000005">
    <property type="protein sequence ID" value="TQV79243.1"/>
    <property type="molecule type" value="Genomic_DNA"/>
</dbReference>
<reference evidence="4 5" key="1">
    <citation type="submission" date="2019-06" db="EMBL/GenBank/DDBJ databases">
        <title>Whole genome sequence for Rhodospirillaceae sp. R148.</title>
        <authorList>
            <person name="Wang G."/>
        </authorList>
    </citation>
    <scope>NUCLEOTIDE SEQUENCE [LARGE SCALE GENOMIC DNA]</scope>
    <source>
        <strain evidence="4 5">R148</strain>
    </source>
</reference>
<organism evidence="4 5">
    <name type="scientific">Denitrobaculum tricleocarpae</name>
    <dbReference type="NCBI Taxonomy" id="2591009"/>
    <lineage>
        <taxon>Bacteria</taxon>
        <taxon>Pseudomonadati</taxon>
        <taxon>Pseudomonadota</taxon>
        <taxon>Alphaproteobacteria</taxon>
        <taxon>Rhodospirillales</taxon>
        <taxon>Rhodospirillaceae</taxon>
        <taxon>Denitrobaculum</taxon>
    </lineage>
</organism>
<dbReference type="InterPro" id="IPR036714">
    <property type="entry name" value="SDH_sf"/>
</dbReference>
<dbReference type="PANTHER" id="PTHR12469:SF2">
    <property type="entry name" value="SUCCINATE DEHYDROGENASE ASSEMBLY FACTOR 2, MITOCHONDRIAL"/>
    <property type="match status" value="1"/>
</dbReference>
<keyword evidence="5" id="KW-1185">Reference proteome</keyword>
<evidence type="ECO:0000313" key="5">
    <source>
        <dbReference type="Proteomes" id="UP000315252"/>
    </source>
</evidence>
<dbReference type="PANTHER" id="PTHR12469">
    <property type="entry name" value="PROTEIN EMI5 HOMOLOG, MITOCHONDRIAL"/>
    <property type="match status" value="1"/>
</dbReference>
<dbReference type="InterPro" id="IPR005631">
    <property type="entry name" value="SDH"/>
</dbReference>
<comment type="similarity">
    <text evidence="1">Belongs to the SdhE FAD assembly factor family.</text>
</comment>
<accession>A0A545TPU3</accession>
<dbReference type="GO" id="GO:0006099">
    <property type="term" value="P:tricarboxylic acid cycle"/>
    <property type="evidence" value="ECO:0007669"/>
    <property type="project" value="TreeGrafter"/>
</dbReference>